<evidence type="ECO:0000256" key="1">
    <source>
        <dbReference type="SAM" id="MobiDB-lite"/>
    </source>
</evidence>
<feature type="region of interest" description="Disordered" evidence="1">
    <location>
        <begin position="1"/>
        <end position="30"/>
    </location>
</feature>
<feature type="compositionally biased region" description="Polar residues" evidence="1">
    <location>
        <begin position="14"/>
        <end position="29"/>
    </location>
</feature>
<evidence type="ECO:0000313" key="3">
    <source>
        <dbReference type="Proteomes" id="UP000242254"/>
    </source>
</evidence>
<reference evidence="2 3" key="1">
    <citation type="journal article" date="2016" name="Proc. Natl. Acad. Sci. U.S.A.">
        <title>Lipid metabolic changes in an early divergent fungus govern the establishment of a mutualistic symbiosis with endobacteria.</title>
        <authorList>
            <person name="Lastovetsky O.A."/>
            <person name="Gaspar M.L."/>
            <person name="Mondo S.J."/>
            <person name="LaButti K.M."/>
            <person name="Sandor L."/>
            <person name="Grigoriev I.V."/>
            <person name="Henry S.A."/>
            <person name="Pawlowska T.E."/>
        </authorList>
    </citation>
    <scope>NUCLEOTIDE SEQUENCE [LARGE SCALE GENOMIC DNA]</scope>
    <source>
        <strain evidence="2 3">ATCC 52813</strain>
    </source>
</reference>
<dbReference type="GeneID" id="35436612"/>
<name>A0A2G4SVH6_RHIZD</name>
<organism evidence="2 3">
    <name type="scientific">Rhizopus microsporus ATCC 52813</name>
    <dbReference type="NCBI Taxonomy" id="1340429"/>
    <lineage>
        <taxon>Eukaryota</taxon>
        <taxon>Fungi</taxon>
        <taxon>Fungi incertae sedis</taxon>
        <taxon>Mucoromycota</taxon>
        <taxon>Mucoromycotina</taxon>
        <taxon>Mucoromycetes</taxon>
        <taxon>Mucorales</taxon>
        <taxon>Mucorineae</taxon>
        <taxon>Rhizopodaceae</taxon>
        <taxon>Rhizopus</taxon>
    </lineage>
</organism>
<gene>
    <name evidence="2" type="ORF">RHIMIDRAFT_136848</name>
</gene>
<evidence type="ECO:0000313" key="2">
    <source>
        <dbReference type="EMBL" id="PHZ12770.1"/>
    </source>
</evidence>
<dbReference type="Proteomes" id="UP000242254">
    <property type="component" value="Unassembled WGS sequence"/>
</dbReference>
<keyword evidence="3" id="KW-1185">Reference proteome</keyword>
<accession>A0A2G4SVH6</accession>
<dbReference type="RefSeq" id="XP_023466478.1">
    <property type="nucleotide sequence ID" value="XM_023605622.1"/>
</dbReference>
<dbReference type="AlphaFoldDB" id="A0A2G4SVH6"/>
<protein>
    <submittedName>
        <fullName evidence="2">Uncharacterized protein</fullName>
    </submittedName>
</protein>
<sequence>MRSHADTFHPFSPEANNIIRSGNGISPNPNLDRDIYNKHMKNRIIKGNQMPQTFHTYIDKYVDSDDLLLAKKVIKSLSLFLLTEKDNHTDTHDMEFLELLLQQTHKSFSSHIDYNTTEDAFNQLFVWPYLDIIGKTITLHNCKSDFVQGQPYLKSMSRQLQACNLYIDDKNQYKSDGLLKLFGLKELELLLETSGCLINKDRTKTNFDHHKGVFGTLAMLKCIADDYAFGSIVNFTKVKVFFLHAADRELHFWSVCYQKEDVFDLWRESSLLIEPDFQDKEDFVPNLIQFCWEVKCKIEESVRNIVVLKEEHDNIKRNYRYSSKRPVLLSEIINPIILKLTQEEDSLGMSKLGPIYSPPHP</sequence>
<proteinExistence type="predicted"/>
<dbReference type="EMBL" id="KZ303849">
    <property type="protein sequence ID" value="PHZ12770.1"/>
    <property type="molecule type" value="Genomic_DNA"/>
</dbReference>